<dbReference type="EMBL" id="KN392926">
    <property type="protein sequence ID" value="KHG10013.1"/>
    <property type="molecule type" value="Genomic_DNA"/>
</dbReference>
<organism evidence="1 2">
    <name type="scientific">Gossypium arboreum</name>
    <name type="common">Tree cotton</name>
    <name type="synonym">Gossypium nanking</name>
    <dbReference type="NCBI Taxonomy" id="29729"/>
    <lineage>
        <taxon>Eukaryota</taxon>
        <taxon>Viridiplantae</taxon>
        <taxon>Streptophyta</taxon>
        <taxon>Embryophyta</taxon>
        <taxon>Tracheophyta</taxon>
        <taxon>Spermatophyta</taxon>
        <taxon>Magnoliopsida</taxon>
        <taxon>eudicotyledons</taxon>
        <taxon>Gunneridae</taxon>
        <taxon>Pentapetalae</taxon>
        <taxon>rosids</taxon>
        <taxon>malvids</taxon>
        <taxon>Malvales</taxon>
        <taxon>Malvaceae</taxon>
        <taxon>Malvoideae</taxon>
        <taxon>Gossypium</taxon>
    </lineage>
</organism>
<proteinExistence type="predicted"/>
<evidence type="ECO:0000313" key="2">
    <source>
        <dbReference type="Proteomes" id="UP000032142"/>
    </source>
</evidence>
<dbReference type="AlphaFoldDB" id="A0A0B0N6A1"/>
<reference evidence="2" key="1">
    <citation type="submission" date="2014-09" db="EMBL/GenBank/DDBJ databases">
        <authorList>
            <person name="Mudge J."/>
            <person name="Ramaraj T."/>
            <person name="Lindquist I.E."/>
            <person name="Bharti A.K."/>
            <person name="Sundararajan A."/>
            <person name="Cameron C.T."/>
            <person name="Woodward J.E."/>
            <person name="May G.D."/>
            <person name="Brubaker C."/>
            <person name="Broadhvest J."/>
            <person name="Wilkins T.A."/>
        </authorList>
    </citation>
    <scope>NUCLEOTIDE SEQUENCE</scope>
    <source>
        <strain evidence="2">cv. AKA8401</strain>
    </source>
</reference>
<gene>
    <name evidence="1" type="ORF">F383_10799</name>
</gene>
<accession>A0A0B0N6A1</accession>
<sequence>MPVSRAVWVFEVGHTTVSQPMSKLGCKGHTAKPHACVPGRVKNIEHSALNF</sequence>
<name>A0A0B0N6A1_GOSAR</name>
<dbReference type="Proteomes" id="UP000032142">
    <property type="component" value="Unassembled WGS sequence"/>
</dbReference>
<protein>
    <submittedName>
        <fullName evidence="1">Uncharacterized protein</fullName>
    </submittedName>
</protein>
<evidence type="ECO:0000313" key="1">
    <source>
        <dbReference type="EMBL" id="KHG10013.1"/>
    </source>
</evidence>
<keyword evidence="2" id="KW-1185">Reference proteome</keyword>